<dbReference type="InterPro" id="IPR036265">
    <property type="entry name" value="HIT-like_sf"/>
</dbReference>
<evidence type="ECO:0000313" key="5">
    <source>
        <dbReference type="EMBL" id="RWR19835.1"/>
    </source>
</evidence>
<evidence type="ECO:0000259" key="4">
    <source>
        <dbReference type="PROSITE" id="PS51084"/>
    </source>
</evidence>
<protein>
    <submittedName>
        <fullName evidence="5">HIT domain-containing protein</fullName>
    </submittedName>
</protein>
<dbReference type="Gene3D" id="3.30.428.10">
    <property type="entry name" value="HIT-like"/>
    <property type="match status" value="1"/>
</dbReference>
<dbReference type="Proteomes" id="UP000284476">
    <property type="component" value="Unassembled WGS sequence"/>
</dbReference>
<organism evidence="5 6">
    <name type="scientific">Paenirhodobacter populi</name>
    <dbReference type="NCBI Taxonomy" id="2306993"/>
    <lineage>
        <taxon>Bacteria</taxon>
        <taxon>Pseudomonadati</taxon>
        <taxon>Pseudomonadota</taxon>
        <taxon>Alphaproteobacteria</taxon>
        <taxon>Rhodobacterales</taxon>
        <taxon>Rhodobacter group</taxon>
        <taxon>Paenirhodobacter</taxon>
    </lineage>
</organism>
<feature type="domain" description="HIT" evidence="4">
    <location>
        <begin position="10"/>
        <end position="124"/>
    </location>
</feature>
<dbReference type="EMBL" id="SAUZ01000014">
    <property type="protein sequence ID" value="RWR19835.1"/>
    <property type="molecule type" value="Genomic_DNA"/>
</dbReference>
<dbReference type="RefSeq" id="WP_128209174.1">
    <property type="nucleotide sequence ID" value="NZ_JBHRSO010000050.1"/>
</dbReference>
<dbReference type="InterPro" id="IPR001310">
    <property type="entry name" value="Histidine_triad_HIT"/>
</dbReference>
<dbReference type="PANTHER" id="PTHR23089">
    <property type="entry name" value="HISTIDINE TRIAD HIT PROTEIN"/>
    <property type="match status" value="1"/>
</dbReference>
<dbReference type="PRINTS" id="PR00332">
    <property type="entry name" value="HISTRIAD"/>
</dbReference>
<accession>A0A443JH52</accession>
<gene>
    <name evidence="5" type="ORF">D2T30_12780</name>
</gene>
<dbReference type="Pfam" id="PF01230">
    <property type="entry name" value="HIT"/>
    <property type="match status" value="1"/>
</dbReference>
<dbReference type="SUPFAM" id="SSF54197">
    <property type="entry name" value="HIT-like"/>
    <property type="match status" value="1"/>
</dbReference>
<dbReference type="AlphaFoldDB" id="A0A443JH52"/>
<evidence type="ECO:0000313" key="6">
    <source>
        <dbReference type="Proteomes" id="UP000284476"/>
    </source>
</evidence>
<feature type="short sequence motif" description="Histidine triad motif" evidence="2 3">
    <location>
        <begin position="108"/>
        <end position="112"/>
    </location>
</feature>
<dbReference type="InterPro" id="IPR011146">
    <property type="entry name" value="HIT-like"/>
</dbReference>
<evidence type="ECO:0000256" key="3">
    <source>
        <dbReference type="PROSITE-ProRule" id="PRU00464"/>
    </source>
</evidence>
<dbReference type="PROSITE" id="PS51084">
    <property type="entry name" value="HIT_2"/>
    <property type="match status" value="1"/>
</dbReference>
<sequence>MPYTYDPNNVFARILRGEIPNETVLETAHSLAFRDVFPKAPVHVLVIPKGPYVSYDHFCAEASDAEVIDFTRAVARVCRDLGIEVKDGGRGFRAITNAGPDGMQEVPHFHMHILAGRPIGPLVLE</sequence>
<comment type="caution">
    <text evidence="5">The sequence shown here is derived from an EMBL/GenBank/DDBJ whole genome shotgun (WGS) entry which is preliminary data.</text>
</comment>
<dbReference type="GO" id="GO:0003824">
    <property type="term" value="F:catalytic activity"/>
    <property type="evidence" value="ECO:0007669"/>
    <property type="project" value="InterPro"/>
</dbReference>
<dbReference type="InterPro" id="IPR019808">
    <property type="entry name" value="Histidine_triad_CS"/>
</dbReference>
<name>A0A443JH52_9RHOB</name>
<dbReference type="PROSITE" id="PS00892">
    <property type="entry name" value="HIT_1"/>
    <property type="match status" value="1"/>
</dbReference>
<feature type="active site" description="Tele-AMP-histidine intermediate" evidence="1">
    <location>
        <position position="110"/>
    </location>
</feature>
<proteinExistence type="predicted"/>
<evidence type="ECO:0000256" key="2">
    <source>
        <dbReference type="PIRSR" id="PIRSR601310-3"/>
    </source>
</evidence>
<evidence type="ECO:0000256" key="1">
    <source>
        <dbReference type="PIRSR" id="PIRSR601310-1"/>
    </source>
</evidence>
<reference evidence="5 6" key="1">
    <citation type="submission" date="2019-01" db="EMBL/GenBank/DDBJ databases">
        <title>Sinorhodobacter populi sp. nov. isolated from the symptomatic bark tissue of Populus euramericana canker.</title>
        <authorList>
            <person name="Xu G."/>
        </authorList>
    </citation>
    <scope>NUCLEOTIDE SEQUENCE [LARGE SCALE GENOMIC DNA]</scope>
    <source>
        <strain evidence="5 6">SK2B-1</strain>
    </source>
</reference>